<feature type="region of interest" description="Disordered" evidence="1">
    <location>
        <begin position="33"/>
        <end position="68"/>
    </location>
</feature>
<feature type="region of interest" description="Disordered" evidence="1">
    <location>
        <begin position="109"/>
        <end position="132"/>
    </location>
</feature>
<accession>A0A8K1C7T1</accession>
<evidence type="ECO:0000313" key="2">
    <source>
        <dbReference type="EMBL" id="TMW58239.1"/>
    </source>
</evidence>
<dbReference type="OrthoDB" id="38595at2759"/>
<keyword evidence="3" id="KW-1185">Reference proteome</keyword>
<protein>
    <submittedName>
        <fullName evidence="2">Uncharacterized protein</fullName>
    </submittedName>
</protein>
<dbReference type="EMBL" id="SPLM01000112">
    <property type="protein sequence ID" value="TMW58239.1"/>
    <property type="molecule type" value="Genomic_DNA"/>
</dbReference>
<organism evidence="2 3">
    <name type="scientific">Pythium oligandrum</name>
    <name type="common">Mycoparasitic fungus</name>
    <dbReference type="NCBI Taxonomy" id="41045"/>
    <lineage>
        <taxon>Eukaryota</taxon>
        <taxon>Sar</taxon>
        <taxon>Stramenopiles</taxon>
        <taxon>Oomycota</taxon>
        <taxon>Peronosporomycetes</taxon>
        <taxon>Pythiales</taxon>
        <taxon>Pythiaceae</taxon>
        <taxon>Pythium</taxon>
    </lineage>
</organism>
<name>A0A8K1C7T1_PYTOL</name>
<evidence type="ECO:0000256" key="1">
    <source>
        <dbReference type="SAM" id="MobiDB-lite"/>
    </source>
</evidence>
<gene>
    <name evidence="2" type="ORF">Poli38472_011827</name>
</gene>
<evidence type="ECO:0000313" key="3">
    <source>
        <dbReference type="Proteomes" id="UP000794436"/>
    </source>
</evidence>
<dbReference type="Proteomes" id="UP000794436">
    <property type="component" value="Unassembled WGS sequence"/>
</dbReference>
<dbReference type="AlphaFoldDB" id="A0A8K1C7T1"/>
<comment type="caution">
    <text evidence="2">The sequence shown here is derived from an EMBL/GenBank/DDBJ whole genome shotgun (WGS) entry which is preliminary data.</text>
</comment>
<reference evidence="2" key="1">
    <citation type="submission" date="2019-03" db="EMBL/GenBank/DDBJ databases">
        <title>Long read genome sequence of the mycoparasitic Pythium oligandrum ATCC 38472 isolated from sugarbeet rhizosphere.</title>
        <authorList>
            <person name="Gaulin E."/>
        </authorList>
    </citation>
    <scope>NUCLEOTIDE SEQUENCE</scope>
    <source>
        <strain evidence="2">ATCC 38472_TT</strain>
    </source>
</reference>
<sequence>MSKWQPFKPFKYADLLPPQLRQKLRELLVFTEATGSSQPGQIPTAEQKYRYPSPTSQPGSAHVPSSDGKERVYNIQYYTRDIRRMPFPTEVGMHPSLGYVEPAKLPEGVSRGSPGNKNPAVLAYDPTGTRSAMSTTHEARDKLIIQNMSTHNVRMAWEAQEEEILKECEAKGIPPVPGRPFEWDMPDVARVNRW</sequence>
<proteinExistence type="predicted"/>